<protein>
    <submittedName>
        <fullName evidence="1">Uncharacterized protein</fullName>
    </submittedName>
</protein>
<reference evidence="1 2" key="1">
    <citation type="submission" date="2012-05" db="EMBL/GenBank/DDBJ databases">
        <title>Recombination and specialization in a pathogen metapopulation.</title>
        <authorList>
            <person name="Gardiner A."/>
            <person name="Kemen E."/>
            <person name="Schultz-Larsen T."/>
            <person name="MacLean D."/>
            <person name="Van Oosterhout C."/>
            <person name="Jones J.D.G."/>
        </authorList>
    </citation>
    <scope>NUCLEOTIDE SEQUENCE [LARGE SCALE GENOMIC DNA]</scope>
    <source>
        <strain evidence="1 2">Ac Nc2</strain>
    </source>
</reference>
<evidence type="ECO:0000313" key="2">
    <source>
        <dbReference type="Proteomes" id="UP000053237"/>
    </source>
</evidence>
<organism evidence="1 2">
    <name type="scientific">Albugo candida</name>
    <dbReference type="NCBI Taxonomy" id="65357"/>
    <lineage>
        <taxon>Eukaryota</taxon>
        <taxon>Sar</taxon>
        <taxon>Stramenopiles</taxon>
        <taxon>Oomycota</taxon>
        <taxon>Peronosporomycetes</taxon>
        <taxon>Albuginales</taxon>
        <taxon>Albuginaceae</taxon>
        <taxon>Albugo</taxon>
    </lineage>
</organism>
<dbReference type="EMBL" id="CAIX01000517">
    <property type="protein sequence ID" value="CCI50471.1"/>
    <property type="molecule type" value="Genomic_DNA"/>
</dbReference>
<proteinExistence type="predicted"/>
<dbReference type="AlphaFoldDB" id="A0A024GUM4"/>
<sequence length="142" mass="16137">MRLSSACKKHIATILERDSTKPNTHHQTAGKLYGIRTFPFAVKSGAITAKKGFVGSRCKWLKIYLISSCNISRRRPRRSDESSCAPDTGYSSPLFTRRHSHWQSNTNFRSSAHDQDVHKYTACKCTKIYNQPISRKGISNFN</sequence>
<dbReference type="InParanoid" id="A0A024GUM4"/>
<evidence type="ECO:0000313" key="1">
    <source>
        <dbReference type="EMBL" id="CCI50471.1"/>
    </source>
</evidence>
<dbReference type="Proteomes" id="UP000053237">
    <property type="component" value="Unassembled WGS sequence"/>
</dbReference>
<accession>A0A024GUM4</accession>
<name>A0A024GUM4_9STRA</name>
<comment type="caution">
    <text evidence="1">The sequence shown here is derived from an EMBL/GenBank/DDBJ whole genome shotgun (WGS) entry which is preliminary data.</text>
</comment>
<gene>
    <name evidence="1" type="ORF">BN9_122580</name>
</gene>
<keyword evidence="2" id="KW-1185">Reference proteome</keyword>